<proteinExistence type="predicted"/>
<reference evidence="3" key="1">
    <citation type="journal article" date="2010" name="PLoS ONE">
        <title>The complete genome sequence of Cupriavidus metallidurans strain CH34, a master survivalist in harsh and anthropogenic environments.</title>
        <authorList>
            <person name="Janssen P.J."/>
            <person name="Van Houdt R."/>
            <person name="Moors H."/>
            <person name="Monsieurs P."/>
            <person name="Morin N."/>
            <person name="Michaux A."/>
            <person name="Benotmane M.A."/>
            <person name="Leys N."/>
            <person name="Vallaeys T."/>
            <person name="Lapidus A."/>
            <person name="Monchy S."/>
            <person name="Medigue C."/>
            <person name="Taghavi S."/>
            <person name="McCorkle S."/>
            <person name="Dunn J."/>
            <person name="van der Lelie D."/>
            <person name="Mergeay M."/>
        </authorList>
    </citation>
    <scope>NUCLEOTIDE SEQUENCE [LARGE SCALE GENOMIC DNA]</scope>
    <source>
        <strain evidence="3">ATCC 43123 / DSM 2839 / NBRC 102507 / CH34</strain>
    </source>
</reference>
<dbReference type="KEGG" id="rme:Rmet_6418"/>
<evidence type="ECO:0000256" key="1">
    <source>
        <dbReference type="SAM" id="MobiDB-lite"/>
    </source>
</evidence>
<dbReference type="HOGENOM" id="CLU_3011044_0_0_4"/>
<feature type="compositionally biased region" description="Basic and acidic residues" evidence="1">
    <location>
        <begin position="47"/>
        <end position="56"/>
    </location>
</feature>
<sequence>MPLVKGDPRGIARARKLPKATIRNMKQNLGFAFVRRPVPTSQNKKPQSREGLRLFK</sequence>
<gene>
    <name evidence="2" type="ordered locus">Rmet_6418</name>
</gene>
<evidence type="ECO:0000313" key="2">
    <source>
        <dbReference type="EMBL" id="ADC45036.1"/>
    </source>
</evidence>
<dbReference type="EMBL" id="CP000352">
    <property type="protein sequence ID" value="ADC45036.1"/>
    <property type="molecule type" value="Genomic_DNA"/>
</dbReference>
<organism evidence="2 3">
    <name type="scientific">Cupriavidus metallidurans (strain ATCC 43123 / DSM 2839 / NBRC 102507 / CH34)</name>
    <name type="common">Ralstonia metallidurans</name>
    <dbReference type="NCBI Taxonomy" id="266264"/>
    <lineage>
        <taxon>Bacteria</taxon>
        <taxon>Pseudomonadati</taxon>
        <taxon>Pseudomonadota</taxon>
        <taxon>Betaproteobacteria</taxon>
        <taxon>Burkholderiales</taxon>
        <taxon>Burkholderiaceae</taxon>
        <taxon>Cupriavidus</taxon>
    </lineage>
</organism>
<dbReference type="AlphaFoldDB" id="D3DXL6"/>
<feature type="region of interest" description="Disordered" evidence="1">
    <location>
        <begin position="35"/>
        <end position="56"/>
    </location>
</feature>
<name>D3DXL6_CUPMC</name>
<keyword evidence="3" id="KW-1185">Reference proteome</keyword>
<dbReference type="STRING" id="266264.Rmet_6418"/>
<accession>D3DXL6</accession>
<protein>
    <submittedName>
        <fullName evidence="2">Uncharacterized protein</fullName>
    </submittedName>
</protein>
<evidence type="ECO:0000313" key="3">
    <source>
        <dbReference type="Proteomes" id="UP000002429"/>
    </source>
</evidence>
<dbReference type="Proteomes" id="UP000002429">
    <property type="component" value="Chromosome"/>
</dbReference>